<evidence type="ECO:0000313" key="1">
    <source>
        <dbReference type="EMBL" id="KIJ59873.1"/>
    </source>
</evidence>
<dbReference type="AlphaFoldDB" id="A0A0C9W1S1"/>
<dbReference type="Proteomes" id="UP000053820">
    <property type="component" value="Unassembled WGS sequence"/>
</dbReference>
<dbReference type="EMBL" id="KN839879">
    <property type="protein sequence ID" value="KIJ59873.1"/>
    <property type="molecule type" value="Genomic_DNA"/>
</dbReference>
<proteinExistence type="predicted"/>
<dbReference type="HOGENOM" id="CLU_2474946_0_0_1"/>
<organism evidence="1 2">
    <name type="scientific">Hydnomerulius pinastri MD-312</name>
    <dbReference type="NCBI Taxonomy" id="994086"/>
    <lineage>
        <taxon>Eukaryota</taxon>
        <taxon>Fungi</taxon>
        <taxon>Dikarya</taxon>
        <taxon>Basidiomycota</taxon>
        <taxon>Agaricomycotina</taxon>
        <taxon>Agaricomycetes</taxon>
        <taxon>Agaricomycetidae</taxon>
        <taxon>Boletales</taxon>
        <taxon>Boletales incertae sedis</taxon>
        <taxon>Leucogyrophana</taxon>
    </lineage>
</organism>
<gene>
    <name evidence="1" type="ORF">HYDPIDRAFT_117959</name>
</gene>
<evidence type="ECO:0000313" key="2">
    <source>
        <dbReference type="Proteomes" id="UP000053820"/>
    </source>
</evidence>
<keyword evidence="2" id="KW-1185">Reference proteome</keyword>
<name>A0A0C9W1S1_9AGAM</name>
<feature type="non-terminal residue" evidence="1">
    <location>
        <position position="88"/>
    </location>
</feature>
<accession>A0A0C9W1S1</accession>
<protein>
    <submittedName>
        <fullName evidence="1">Uncharacterized protein</fullName>
    </submittedName>
</protein>
<reference evidence="1 2" key="1">
    <citation type="submission" date="2014-04" db="EMBL/GenBank/DDBJ databases">
        <title>Evolutionary Origins and Diversification of the Mycorrhizal Mutualists.</title>
        <authorList>
            <consortium name="DOE Joint Genome Institute"/>
            <consortium name="Mycorrhizal Genomics Consortium"/>
            <person name="Kohler A."/>
            <person name="Kuo A."/>
            <person name="Nagy L.G."/>
            <person name="Floudas D."/>
            <person name="Copeland A."/>
            <person name="Barry K.W."/>
            <person name="Cichocki N."/>
            <person name="Veneault-Fourrey C."/>
            <person name="LaButti K."/>
            <person name="Lindquist E.A."/>
            <person name="Lipzen A."/>
            <person name="Lundell T."/>
            <person name="Morin E."/>
            <person name="Murat C."/>
            <person name="Riley R."/>
            <person name="Ohm R."/>
            <person name="Sun H."/>
            <person name="Tunlid A."/>
            <person name="Henrissat B."/>
            <person name="Grigoriev I.V."/>
            <person name="Hibbett D.S."/>
            <person name="Martin F."/>
        </authorList>
    </citation>
    <scope>NUCLEOTIDE SEQUENCE [LARGE SCALE GENOMIC DNA]</scope>
    <source>
        <strain evidence="1 2">MD-312</strain>
    </source>
</reference>
<sequence>MRPRGRANGIPLHCLRDRAKSTFLGVTCHNRTSQPLSVTDVTLRIPEWLAIDGGGIQRWGQLQDDVLEEEYVISPQAENELTATHGLG</sequence>